<evidence type="ECO:0000256" key="1">
    <source>
        <dbReference type="ARBA" id="ARBA00010982"/>
    </source>
</evidence>
<dbReference type="EMBL" id="FUGD01000137">
    <property type="protein sequence ID" value="SJM38284.1"/>
    <property type="molecule type" value="Genomic_DNA"/>
</dbReference>
<dbReference type="CDD" id="cd00751">
    <property type="entry name" value="thiolase"/>
    <property type="match status" value="1"/>
</dbReference>
<feature type="domain" description="Thiolase N-terminal" evidence="5">
    <location>
        <begin position="194"/>
        <end position="459"/>
    </location>
</feature>
<dbReference type="GO" id="GO:0005829">
    <property type="term" value="C:cytosol"/>
    <property type="evidence" value="ECO:0007669"/>
    <property type="project" value="TreeGrafter"/>
</dbReference>
<dbReference type="PANTHER" id="PTHR42689:SF1">
    <property type="entry name" value="ACETYL-COA ACYLTRANSFERASE FADA2 (3-KETOACYL-COA THIOLASE) (BETA-KETOTHIOLASE)-RELATED"/>
    <property type="match status" value="1"/>
</dbReference>
<sequence>MSNSNSKNKQSNAKSAVTSTVVNKAGQSLLDENAASTDNAKQADSSVDFSNLQNEVASSSKSEEDAVSSKDRAAKQKIIEETKAQAAQEKEEQDASDSEAEQTEAAAKDAKKPQKAQENSKEQTKEKASTKQETPKKEAAKPEATKQEDKSAKKEEKKPSKADESKKDSTDKPTNNKEKSMSDASKTSALPRRVAILGGNRIPFARSNGPYSDASNIDMLSAALNGLVERYELQGERVGEVVAGAVLKLSRDLNLTRESALNTALDPQTPAYDVSQACGTGLQATFAASNKIALGIIDSAITGGVDTTSDAPIAVGDGLRKALIKLGAAKTNKQRLAALTSINPKELIDAPQNGEPRTGLSMGEHQAITALEWNISREAQDELAVNSHHNLARAYEEGFFDDLITPYKGLTRDNNLRPDSSLEKLATLKPVFGKRNANPTMTAANSTPLTDGASCVLLGTDEWAEAHGLKPLAYIVHQETAAVDFVGKSGPKEGLLMAPAYAVPRMLERAGLTLQDFDFYEIHEAFASQVLSTLAAWEDETFCKERLGLDKALGSIDRSKLNVNGSSLAAGHPFAATGGRILATAAKLLDQKGSGRALISICAAGGQGVTCILEK</sequence>
<dbReference type="STRING" id="1945520.A1019T_02274"/>
<dbReference type="AlphaFoldDB" id="A0A1R4EIK0"/>
<dbReference type="Pfam" id="PF00108">
    <property type="entry name" value="Thiolase_N"/>
    <property type="match status" value="1"/>
</dbReference>
<dbReference type="NCBIfam" id="TIGR01930">
    <property type="entry name" value="AcCoA-C-Actrans"/>
    <property type="match status" value="1"/>
</dbReference>
<protein>
    <submittedName>
        <fullName evidence="7">3-ketoacyl-CoA thiolase</fullName>
        <ecNumber evidence="7">2.3.1.16</ecNumber>
    </submittedName>
</protein>
<feature type="compositionally biased region" description="Acidic residues" evidence="4">
    <location>
        <begin position="91"/>
        <end position="102"/>
    </location>
</feature>
<feature type="compositionally biased region" description="Basic and acidic residues" evidence="4">
    <location>
        <begin position="118"/>
        <end position="181"/>
    </location>
</feature>
<dbReference type="PANTHER" id="PTHR42689">
    <property type="entry name" value="ACETYL-COA ACYLTRANSFERASE FADA2 (3-KETOACYL-COA THIOLASE) (BETA-KETOTHIOLASE)-RELATED"/>
    <property type="match status" value="1"/>
</dbReference>
<dbReference type="EC" id="2.3.1.16" evidence="7"/>
<dbReference type="Pfam" id="PF02803">
    <property type="entry name" value="Thiolase_C"/>
    <property type="match status" value="1"/>
</dbReference>
<dbReference type="InterPro" id="IPR020617">
    <property type="entry name" value="Thiolase_C"/>
</dbReference>
<proteinExistence type="inferred from homology"/>
<evidence type="ECO:0000256" key="4">
    <source>
        <dbReference type="SAM" id="MobiDB-lite"/>
    </source>
</evidence>
<dbReference type="Proteomes" id="UP000188169">
    <property type="component" value="Unassembled WGS sequence"/>
</dbReference>
<dbReference type="GO" id="GO:0003988">
    <property type="term" value="F:acetyl-CoA C-acyltransferase activity"/>
    <property type="evidence" value="ECO:0007669"/>
    <property type="project" value="UniProtKB-EC"/>
</dbReference>
<evidence type="ECO:0000256" key="2">
    <source>
        <dbReference type="ARBA" id="ARBA00022679"/>
    </source>
</evidence>
<reference evidence="8" key="1">
    <citation type="submission" date="2017-02" db="EMBL/GenBank/DDBJ databases">
        <authorList>
            <person name="Mornico D."/>
        </authorList>
    </citation>
    <scope>NUCLEOTIDE SEQUENCE [LARGE SCALE GENOMIC DNA]</scope>
</reference>
<feature type="compositionally biased region" description="Basic and acidic residues" evidence="4">
    <location>
        <begin position="61"/>
        <end position="83"/>
    </location>
</feature>
<dbReference type="InterPro" id="IPR016039">
    <property type="entry name" value="Thiolase-like"/>
</dbReference>
<feature type="region of interest" description="Disordered" evidence="4">
    <location>
        <begin position="29"/>
        <end position="192"/>
    </location>
</feature>
<dbReference type="InterPro" id="IPR020616">
    <property type="entry name" value="Thiolase_N"/>
</dbReference>
<evidence type="ECO:0000313" key="7">
    <source>
        <dbReference type="EMBL" id="SJM38284.1"/>
    </source>
</evidence>
<keyword evidence="2 7" id="KW-0808">Transferase</keyword>
<accession>A0A1R4EIK0</accession>
<keyword evidence="3 7" id="KW-0012">Acyltransferase</keyword>
<feature type="region of interest" description="Disordered" evidence="4">
    <location>
        <begin position="1"/>
        <end position="20"/>
    </location>
</feature>
<dbReference type="NCBIfam" id="NF006740">
    <property type="entry name" value="PRK09268.1"/>
    <property type="match status" value="1"/>
</dbReference>
<dbReference type="Gene3D" id="3.40.47.10">
    <property type="match status" value="1"/>
</dbReference>
<feature type="domain" description="Thiolase C-terminal" evidence="6">
    <location>
        <begin position="470"/>
        <end position="615"/>
    </location>
</feature>
<evidence type="ECO:0000313" key="8">
    <source>
        <dbReference type="Proteomes" id="UP000188169"/>
    </source>
</evidence>
<name>A0A1R4EIK0_9GAMM</name>
<organism evidence="7 8">
    <name type="scientific">Psychrobacter pasteurii</name>
    <dbReference type="NCBI Taxonomy" id="1945520"/>
    <lineage>
        <taxon>Bacteria</taxon>
        <taxon>Pseudomonadati</taxon>
        <taxon>Pseudomonadota</taxon>
        <taxon>Gammaproteobacteria</taxon>
        <taxon>Moraxellales</taxon>
        <taxon>Moraxellaceae</taxon>
        <taxon>Psychrobacter</taxon>
    </lineage>
</organism>
<feature type="compositionally biased region" description="Polar residues" evidence="4">
    <location>
        <begin position="34"/>
        <end position="55"/>
    </location>
</feature>
<comment type="similarity">
    <text evidence="1">Belongs to the thiolase-like superfamily. Thiolase family.</text>
</comment>
<evidence type="ECO:0000256" key="3">
    <source>
        <dbReference type="ARBA" id="ARBA00023315"/>
    </source>
</evidence>
<dbReference type="InterPro" id="IPR050521">
    <property type="entry name" value="3-ketoacyl-CoA_Thiolase"/>
</dbReference>
<dbReference type="InterPro" id="IPR002155">
    <property type="entry name" value="Thiolase"/>
</dbReference>
<gene>
    <name evidence="7" type="primary">fadI</name>
    <name evidence="7" type="ORF">A1019T_02274</name>
</gene>
<dbReference type="RefSeq" id="WP_244152464.1">
    <property type="nucleotide sequence ID" value="NZ_FUGD01000137.1"/>
</dbReference>
<dbReference type="SUPFAM" id="SSF53901">
    <property type="entry name" value="Thiolase-like"/>
    <property type="match status" value="2"/>
</dbReference>
<keyword evidence="8" id="KW-1185">Reference proteome</keyword>
<evidence type="ECO:0000259" key="6">
    <source>
        <dbReference type="Pfam" id="PF02803"/>
    </source>
</evidence>
<evidence type="ECO:0000259" key="5">
    <source>
        <dbReference type="Pfam" id="PF00108"/>
    </source>
</evidence>
<feature type="compositionally biased region" description="Low complexity" evidence="4">
    <location>
        <begin position="1"/>
        <end position="16"/>
    </location>
</feature>